<feature type="compositionally biased region" description="Polar residues" evidence="4">
    <location>
        <begin position="639"/>
        <end position="648"/>
    </location>
</feature>
<accession>A0A2C5Y1G8</accession>
<feature type="compositionally biased region" description="Basic and acidic residues" evidence="4">
    <location>
        <begin position="1343"/>
        <end position="1353"/>
    </location>
</feature>
<name>A0A2C5Y1G8_9HYPO</name>
<feature type="compositionally biased region" description="Polar residues" evidence="4">
    <location>
        <begin position="1296"/>
        <end position="1315"/>
    </location>
</feature>
<sequence>MAFGASSAQAPAAQGADLETIETEALSFLSIAGDAKVRLTAAWPSPPTPTSSLLSIASRKGLVAAAGPDQLTVATTESVRKALESPKDGETEIRSFDPQLTVPMPMRVSQLAFTADESHLVLSAESGGGLAVYEVQSLLAASTRPAYELSTNGEALRHMVPNPTAEKAELCAFVTDGGNLHMANLKERLISPVLKSQVSCVCWSPKGKQLCAGLADGTIHQMTPEGETKAEIARPPALGQSHVSSLSWLENNLFLVIHTTTHQTPPSCAYHMIQRDGSNSSLLFRKMSDPVPSYTSDKMPHHSVLRLRDFPPNIQDVLIVSCTTSTEIGLLTRSSVPLDSTKPADSITNLFTTTELLDDTTRPTLPMTESMDDSTPIGIALDLSAKEKVYKPLPADEELAESPGPLPGLWVLAHEGVLCTWWLVYAESIKAGTSYPGLAAVGNANAVATSVPAAPAASNSSFGAAAFGSSAFTAPAFGTSSQPGQTQSPFGTVASTPMASQSTTALGATTAASSPFASAQPSTPSFGNLGGMAFGRASQLGMRNSAWSTSGPVFGMSGFSNFAKGSMNHNQGSLATASPPSASSGFASFANQGGFASVCSTDASKPSAFAATNKSSDSAFSKMGVPSTDMDTSFPPLKDNQSSSSVFGSTPFKLESSFKPDPSQMEHDEKPRVSPSGPSMFSNDFGSALKDVGNTPRATTPPTIQDKDMDLGEVAEQTPRAPNHAAPFSPTPQEESTTPKYTPAVTRFSLPSSPLARLSQTGAESSVGNPSTKGALPLSLTSANVNQEDSTPQSSIRNKSAQSGQLSTAPTPTLFGSAPLPPDFVKLPGDQDAFDGASTPNKPTAKGVPLPPDLDDTKATNKAEEAPLPPDFLTSRTTAKTYMDVPQLPQNSNADDQLESDDASEDSVVDVAKDLDWDAAALKPSSALGLPSTSSSLGMANNGKVEAQKPKSKPLFGALGRKGPVFSPTNVASPRSPSPLRTATLATPMVHDLTRSSKLSEFRASKQSPGQSLTSNFLDQQKKKKLAEEAEESRALVDEEDEEIQKILQSDVQGTLEVNEFIAYSNVIEPARESIPAQVEAIYRDINSMIDTLGLNARSIKAFVKGHMEKRKQESMTRGDVESPDDWVLCEASDLKQLLGHELTDDLEDGRTQNVGDKLDACRELCRDMQRLRAKQEDLRRTIMIRLDSKQAEAARGLPLSTEQMAQQNELRQGLATLTSLLTQAEDALVLVKTKLASTYSSGQGNSRPAPTVDAIVRTILKMTSEAEKRSGDIDVLETQMHKLQLGCSRRDALTLTTPQGKKKSMISSPDSTPSRGLRQSLVGGMASLGLSDGATPPRKKLSGFDREEKRDLMEKRAKRRVMLDKLKESVQKKSVAVWSMDDDIA</sequence>
<feature type="domain" description="Nucleoporin Nup159/Nup146 N-terminal" evidence="5">
    <location>
        <begin position="47"/>
        <end position="418"/>
    </location>
</feature>
<evidence type="ECO:0000313" key="7">
    <source>
        <dbReference type="Proteomes" id="UP000224854"/>
    </source>
</evidence>
<dbReference type="GO" id="GO:0005643">
    <property type="term" value="C:nuclear pore"/>
    <property type="evidence" value="ECO:0007669"/>
    <property type="project" value="TreeGrafter"/>
</dbReference>
<keyword evidence="3" id="KW-0539">Nucleus</keyword>
<dbReference type="GO" id="GO:0008139">
    <property type="term" value="F:nuclear localization sequence binding"/>
    <property type="evidence" value="ECO:0007669"/>
    <property type="project" value="TreeGrafter"/>
</dbReference>
<dbReference type="Gene3D" id="2.130.10.10">
    <property type="entry name" value="YVTN repeat-like/Quinoprotein amine dehydrogenase"/>
    <property type="match status" value="1"/>
</dbReference>
<feature type="region of interest" description="Disordered" evidence="4">
    <location>
        <begin position="630"/>
        <end position="907"/>
    </location>
</feature>
<gene>
    <name evidence="6" type="ORF">CDD82_7967</name>
</gene>
<dbReference type="OrthoDB" id="248320at2759"/>
<feature type="compositionally biased region" description="Polar residues" evidence="4">
    <location>
        <begin position="731"/>
        <end position="740"/>
    </location>
</feature>
<dbReference type="PANTHER" id="PTHR23193">
    <property type="entry name" value="NUCLEAR PORE COMPLEX PROTEIN NUP"/>
    <property type="match status" value="1"/>
</dbReference>
<feature type="compositionally biased region" description="Acidic residues" evidence="4">
    <location>
        <begin position="896"/>
        <end position="907"/>
    </location>
</feature>
<dbReference type="InterPro" id="IPR015943">
    <property type="entry name" value="WD40/YVTN_repeat-like_dom_sf"/>
</dbReference>
<dbReference type="InterPro" id="IPR039462">
    <property type="entry name" value="Nup159/Nup146_N"/>
</dbReference>
<dbReference type="InterPro" id="IPR026054">
    <property type="entry name" value="Nucleoporin"/>
</dbReference>
<evidence type="ECO:0000256" key="1">
    <source>
        <dbReference type="ARBA" id="ARBA00004123"/>
    </source>
</evidence>
<dbReference type="FunFam" id="2.130.10.10:FF:000645">
    <property type="entry name" value="Putative nuclear pore complex subunit Nup159"/>
    <property type="match status" value="1"/>
</dbReference>
<dbReference type="EMBL" id="NJEU01000099">
    <property type="protein sequence ID" value="PHH81749.1"/>
    <property type="molecule type" value="Genomic_DNA"/>
</dbReference>
<feature type="compositionally biased region" description="Polar residues" evidence="4">
    <location>
        <begin position="779"/>
        <end position="811"/>
    </location>
</feature>
<dbReference type="Proteomes" id="UP000224854">
    <property type="component" value="Unassembled WGS sequence"/>
</dbReference>
<evidence type="ECO:0000256" key="3">
    <source>
        <dbReference type="ARBA" id="ARBA00023242"/>
    </source>
</evidence>
<feature type="compositionally biased region" description="Basic and acidic residues" evidence="4">
    <location>
        <begin position="855"/>
        <end position="865"/>
    </location>
</feature>
<organism evidence="6 7">
    <name type="scientific">Ophiocordyceps australis</name>
    <dbReference type="NCBI Taxonomy" id="1399860"/>
    <lineage>
        <taxon>Eukaryota</taxon>
        <taxon>Fungi</taxon>
        <taxon>Dikarya</taxon>
        <taxon>Ascomycota</taxon>
        <taxon>Pezizomycotina</taxon>
        <taxon>Sordariomycetes</taxon>
        <taxon>Hypocreomycetidae</taxon>
        <taxon>Hypocreales</taxon>
        <taxon>Ophiocordycipitaceae</taxon>
        <taxon>Ophiocordyceps</taxon>
    </lineage>
</organism>
<reference evidence="6 7" key="1">
    <citation type="submission" date="2017-06" db="EMBL/GenBank/DDBJ databases">
        <title>Ant-infecting Ophiocordyceps genomes reveal a high diversity of potential behavioral manipulation genes and a possible major role for enterotoxins.</title>
        <authorList>
            <person name="De Bekker C."/>
            <person name="Evans H.C."/>
            <person name="Brachmann A."/>
            <person name="Hughes D.P."/>
        </authorList>
    </citation>
    <scope>NUCLEOTIDE SEQUENCE [LARGE SCALE GENOMIC DNA]</scope>
    <source>
        <strain evidence="6 7">1348a</strain>
    </source>
</reference>
<dbReference type="GO" id="GO:0006606">
    <property type="term" value="P:protein import into nucleus"/>
    <property type="evidence" value="ECO:0007669"/>
    <property type="project" value="TreeGrafter"/>
</dbReference>
<keyword evidence="2" id="KW-0813">Transport</keyword>
<feature type="compositionally biased region" description="Polar residues" evidence="4">
    <location>
        <begin position="758"/>
        <end position="772"/>
    </location>
</feature>
<feature type="region of interest" description="Disordered" evidence="4">
    <location>
        <begin position="1000"/>
        <end position="1020"/>
    </location>
</feature>
<feature type="compositionally biased region" description="Polar residues" evidence="4">
    <location>
        <begin position="676"/>
        <end position="685"/>
    </location>
</feature>
<dbReference type="GO" id="GO:0006405">
    <property type="term" value="P:RNA export from nucleus"/>
    <property type="evidence" value="ECO:0007669"/>
    <property type="project" value="TreeGrafter"/>
</dbReference>
<dbReference type="SUPFAM" id="SSF117289">
    <property type="entry name" value="Nucleoporin domain"/>
    <property type="match status" value="1"/>
</dbReference>
<comment type="caution">
    <text evidence="6">The sequence shown here is derived from an EMBL/GenBank/DDBJ whole genome shotgun (WGS) entry which is preliminary data.</text>
</comment>
<dbReference type="Pfam" id="PF16755">
    <property type="entry name" value="Beta-prop_NUP159_NUP214"/>
    <property type="match status" value="1"/>
</dbReference>
<proteinExistence type="predicted"/>
<feature type="compositionally biased region" description="Polar residues" evidence="4">
    <location>
        <begin position="1005"/>
        <end position="1019"/>
    </location>
</feature>
<dbReference type="PANTHER" id="PTHR23193:SF23">
    <property type="entry name" value="NUCLEAR PORE COMPLEX PROTEIN NUP153"/>
    <property type="match status" value="1"/>
</dbReference>
<evidence type="ECO:0000313" key="6">
    <source>
        <dbReference type="EMBL" id="PHH81749.1"/>
    </source>
</evidence>
<evidence type="ECO:0000256" key="2">
    <source>
        <dbReference type="ARBA" id="ARBA00022448"/>
    </source>
</evidence>
<evidence type="ECO:0000259" key="5">
    <source>
        <dbReference type="Pfam" id="PF16755"/>
    </source>
</evidence>
<feature type="region of interest" description="Disordered" evidence="4">
    <location>
        <begin position="1296"/>
        <end position="1353"/>
    </location>
</feature>
<keyword evidence="7" id="KW-1185">Reference proteome</keyword>
<evidence type="ECO:0000256" key="4">
    <source>
        <dbReference type="SAM" id="MobiDB-lite"/>
    </source>
</evidence>
<dbReference type="GO" id="GO:0017056">
    <property type="term" value="F:structural constituent of nuclear pore"/>
    <property type="evidence" value="ECO:0007669"/>
    <property type="project" value="TreeGrafter"/>
</dbReference>
<comment type="subcellular location">
    <subcellularLocation>
        <location evidence="1">Nucleus</location>
    </subcellularLocation>
</comment>
<protein>
    <recommendedName>
        <fullName evidence="5">Nucleoporin Nup159/Nup146 N-terminal domain-containing protein</fullName>
    </recommendedName>
</protein>